<dbReference type="EMBL" id="JBHULE010000019">
    <property type="protein sequence ID" value="MFD2563254.1"/>
    <property type="molecule type" value="Genomic_DNA"/>
</dbReference>
<evidence type="ECO:0000256" key="5">
    <source>
        <dbReference type="ARBA" id="ARBA00022977"/>
    </source>
</evidence>
<dbReference type="CDD" id="cd04728">
    <property type="entry name" value="ThiG"/>
    <property type="match status" value="1"/>
</dbReference>
<comment type="pathway">
    <text evidence="2 8">Cofactor biosynthesis; thiamine diphosphate biosynthesis.</text>
</comment>
<sequence length="260" mass="28269">MDTLKIADKEFSSRLFTGTGKFSSSDLMRKALLTSESELITVALKRVDVTNEEDDILTHLDHPRINLLPNTSGVRDAKESIFAAQLAREALETNWIKLEIHPDPKYLLPDPIETLKAAEELVKLGFVVMPYIHADPVLCKRLEEVGTQCVMPLGAPIGSNKGLKTIDFLEIIIDQSNVPVIVDAGIGSPSHAARAMEMGADAVLVNTAIAVSENPIAMAKAFKMAVEAGRLAYNAKLAPIKQHAEASSPLTSFLTKEIKE</sequence>
<dbReference type="InterPro" id="IPR033983">
    <property type="entry name" value="Thiazole_synthase_ThiG"/>
</dbReference>
<protein>
    <recommendedName>
        <fullName evidence="3 8">Thiazole synthase</fullName>
        <ecNumber evidence="3 8">2.8.1.10</ecNumber>
    </recommendedName>
</protein>
<evidence type="ECO:0000256" key="8">
    <source>
        <dbReference type="HAMAP-Rule" id="MF_00443"/>
    </source>
</evidence>
<reference evidence="11" key="1">
    <citation type="journal article" date="2019" name="Int. J. Syst. Evol. Microbiol.">
        <title>The Global Catalogue of Microorganisms (GCM) 10K type strain sequencing project: providing services to taxonomists for standard genome sequencing and annotation.</title>
        <authorList>
            <consortium name="The Broad Institute Genomics Platform"/>
            <consortium name="The Broad Institute Genome Sequencing Center for Infectious Disease"/>
            <person name="Wu L."/>
            <person name="Ma J."/>
        </authorList>
    </citation>
    <scope>NUCLEOTIDE SEQUENCE [LARGE SCALE GENOMIC DNA]</scope>
    <source>
        <strain evidence="11">KCTC 52274</strain>
    </source>
</reference>
<keyword evidence="11" id="KW-1185">Reference proteome</keyword>
<dbReference type="Pfam" id="PF05690">
    <property type="entry name" value="ThiG"/>
    <property type="match status" value="1"/>
</dbReference>
<dbReference type="Proteomes" id="UP001597319">
    <property type="component" value="Unassembled WGS sequence"/>
</dbReference>
<evidence type="ECO:0000313" key="10">
    <source>
        <dbReference type="EMBL" id="MFD2563254.1"/>
    </source>
</evidence>
<dbReference type="GO" id="GO:1990107">
    <property type="term" value="F:thiazole synthase activity"/>
    <property type="evidence" value="ECO:0007669"/>
    <property type="project" value="UniProtKB-EC"/>
</dbReference>
<feature type="domain" description="Thiazole synthase ThiG" evidence="9">
    <location>
        <begin position="5"/>
        <end position="249"/>
    </location>
</feature>
<evidence type="ECO:0000256" key="3">
    <source>
        <dbReference type="ARBA" id="ARBA00011960"/>
    </source>
</evidence>
<evidence type="ECO:0000259" key="9">
    <source>
        <dbReference type="Pfam" id="PF05690"/>
    </source>
</evidence>
<evidence type="ECO:0000256" key="7">
    <source>
        <dbReference type="ARBA" id="ARBA00049897"/>
    </source>
</evidence>
<proteinExistence type="inferred from homology"/>
<evidence type="ECO:0000256" key="6">
    <source>
        <dbReference type="ARBA" id="ARBA00023270"/>
    </source>
</evidence>
<evidence type="ECO:0000256" key="1">
    <source>
        <dbReference type="ARBA" id="ARBA00002834"/>
    </source>
</evidence>
<keyword evidence="5 8" id="KW-0784">Thiamine biosynthesis</keyword>
<comment type="subunit">
    <text evidence="8">Homotetramer. Forms heterodimers with either ThiH or ThiS.</text>
</comment>
<evidence type="ECO:0000256" key="4">
    <source>
        <dbReference type="ARBA" id="ARBA00022679"/>
    </source>
</evidence>
<comment type="catalytic activity">
    <reaction evidence="7 8">
        <text>[ThiS sulfur-carrier protein]-C-terminal-Gly-aminoethanethioate + 2-iminoacetate + 1-deoxy-D-xylulose 5-phosphate = [ThiS sulfur-carrier protein]-C-terminal Gly-Gly + 2-[(2R,5Z)-2-carboxy-4-methylthiazol-5(2H)-ylidene]ethyl phosphate + 2 H2O + H(+)</text>
        <dbReference type="Rhea" id="RHEA:26297"/>
        <dbReference type="Rhea" id="RHEA-COMP:12909"/>
        <dbReference type="Rhea" id="RHEA-COMP:19908"/>
        <dbReference type="ChEBI" id="CHEBI:15377"/>
        <dbReference type="ChEBI" id="CHEBI:15378"/>
        <dbReference type="ChEBI" id="CHEBI:57792"/>
        <dbReference type="ChEBI" id="CHEBI:62899"/>
        <dbReference type="ChEBI" id="CHEBI:77846"/>
        <dbReference type="ChEBI" id="CHEBI:90778"/>
        <dbReference type="ChEBI" id="CHEBI:232372"/>
        <dbReference type="EC" id="2.8.1.10"/>
    </reaction>
</comment>
<dbReference type="Gene3D" id="3.20.20.70">
    <property type="entry name" value="Aldolase class I"/>
    <property type="match status" value="1"/>
</dbReference>
<comment type="function">
    <text evidence="1 8">Catalyzes the rearrangement of 1-deoxy-D-xylulose 5-phosphate (DXP) to produce the thiazole phosphate moiety of thiamine. Sulfur is provided by the thiocarboxylate moiety of the carrier protein ThiS. In vitro, sulfur can be provided by H(2)S.</text>
</comment>
<dbReference type="RefSeq" id="WP_378292523.1">
    <property type="nucleotide sequence ID" value="NZ_JBHULE010000019.1"/>
</dbReference>
<gene>
    <name evidence="8" type="primary">thiG</name>
    <name evidence="10" type="ORF">ACFSR1_11305</name>
</gene>
<dbReference type="InterPro" id="IPR008867">
    <property type="entry name" value="ThiG"/>
</dbReference>
<feature type="binding site" evidence="8">
    <location>
        <begin position="206"/>
        <end position="207"/>
    </location>
    <ligand>
        <name>1-deoxy-D-xylulose 5-phosphate</name>
        <dbReference type="ChEBI" id="CHEBI:57792"/>
    </ligand>
</feature>
<organism evidence="10 11">
    <name type="scientific">Aquimarina rubra</name>
    <dbReference type="NCBI Taxonomy" id="1920033"/>
    <lineage>
        <taxon>Bacteria</taxon>
        <taxon>Pseudomonadati</taxon>
        <taxon>Bacteroidota</taxon>
        <taxon>Flavobacteriia</taxon>
        <taxon>Flavobacteriales</taxon>
        <taxon>Flavobacteriaceae</taxon>
        <taxon>Aquimarina</taxon>
    </lineage>
</organism>
<comment type="caution">
    <text evidence="10">The sequence shown here is derived from an EMBL/GenBank/DDBJ whole genome shotgun (WGS) entry which is preliminary data.</text>
</comment>
<dbReference type="EC" id="2.8.1.10" evidence="3 8"/>
<feature type="binding site" evidence="8">
    <location>
        <position position="158"/>
    </location>
    <ligand>
        <name>1-deoxy-D-xylulose 5-phosphate</name>
        <dbReference type="ChEBI" id="CHEBI:57792"/>
    </ligand>
</feature>
<dbReference type="InterPro" id="IPR013785">
    <property type="entry name" value="Aldolase_TIM"/>
</dbReference>
<dbReference type="PANTHER" id="PTHR34266">
    <property type="entry name" value="THIAZOLE SYNTHASE"/>
    <property type="match status" value="1"/>
</dbReference>
<name>A0ABW5LGI8_9FLAO</name>
<comment type="similarity">
    <text evidence="8">Belongs to the ThiG family.</text>
</comment>
<comment type="subcellular location">
    <subcellularLocation>
        <location evidence="8">Cytoplasm</location>
    </subcellularLocation>
</comment>
<dbReference type="HAMAP" id="MF_00443">
    <property type="entry name" value="ThiG"/>
    <property type="match status" value="1"/>
</dbReference>
<accession>A0ABW5LGI8</accession>
<keyword evidence="8" id="KW-0963">Cytoplasm</keyword>
<evidence type="ECO:0000313" key="11">
    <source>
        <dbReference type="Proteomes" id="UP001597319"/>
    </source>
</evidence>
<feature type="active site" description="Schiff-base intermediate with DXP" evidence="8">
    <location>
        <position position="97"/>
    </location>
</feature>
<feature type="binding site" evidence="8">
    <location>
        <begin position="184"/>
        <end position="185"/>
    </location>
    <ligand>
        <name>1-deoxy-D-xylulose 5-phosphate</name>
        <dbReference type="ChEBI" id="CHEBI:57792"/>
    </ligand>
</feature>
<dbReference type="SUPFAM" id="SSF110399">
    <property type="entry name" value="ThiG-like"/>
    <property type="match status" value="1"/>
</dbReference>
<dbReference type="PANTHER" id="PTHR34266:SF2">
    <property type="entry name" value="THIAZOLE SYNTHASE"/>
    <property type="match status" value="1"/>
</dbReference>
<keyword evidence="4 8" id="KW-0808">Transferase</keyword>
<evidence type="ECO:0000256" key="2">
    <source>
        <dbReference type="ARBA" id="ARBA00004948"/>
    </source>
</evidence>
<keyword evidence="6 8" id="KW-0704">Schiff base</keyword>